<name>A0A9X3IQI0_9GAMM</name>
<keyword evidence="3 5" id="KW-0378">Hydrolase</keyword>
<keyword evidence="8" id="KW-1185">Reference proteome</keyword>
<evidence type="ECO:0000256" key="5">
    <source>
        <dbReference type="HAMAP-Rule" id="MF_00199"/>
    </source>
</evidence>
<dbReference type="Gene3D" id="3.60.21.10">
    <property type="match status" value="1"/>
</dbReference>
<dbReference type="RefSeq" id="WP_283172036.1">
    <property type="nucleotide sequence ID" value="NZ_JAPNOA010000006.1"/>
</dbReference>
<evidence type="ECO:0000256" key="4">
    <source>
        <dbReference type="ARBA" id="ARBA00049417"/>
    </source>
</evidence>
<evidence type="ECO:0000313" key="8">
    <source>
        <dbReference type="Proteomes" id="UP001150830"/>
    </source>
</evidence>
<evidence type="ECO:0000256" key="1">
    <source>
        <dbReference type="ARBA" id="ARBA00003413"/>
    </source>
</evidence>
<dbReference type="AlphaFoldDB" id="A0A9X3IQI0"/>
<dbReference type="InterPro" id="IPR004617">
    <property type="entry name" value="ApaH"/>
</dbReference>
<dbReference type="HAMAP" id="MF_00199">
    <property type="entry name" value="ApaH"/>
    <property type="match status" value="1"/>
</dbReference>
<comment type="catalytic activity">
    <reaction evidence="4 5">
        <text>P(1),P(4)-bis(5'-adenosyl) tetraphosphate + H2O = 2 ADP + 2 H(+)</text>
        <dbReference type="Rhea" id="RHEA:24252"/>
        <dbReference type="ChEBI" id="CHEBI:15377"/>
        <dbReference type="ChEBI" id="CHEBI:15378"/>
        <dbReference type="ChEBI" id="CHEBI:58141"/>
        <dbReference type="ChEBI" id="CHEBI:456216"/>
        <dbReference type="EC" id="3.6.1.41"/>
    </reaction>
</comment>
<dbReference type="GO" id="GO:0008803">
    <property type="term" value="F:bis(5'-nucleosyl)-tetraphosphatase (symmetrical) activity"/>
    <property type="evidence" value="ECO:0007669"/>
    <property type="project" value="UniProtKB-UniRule"/>
</dbReference>
<organism evidence="7 8">
    <name type="scientific">Parathalassolituus penaei</name>
    <dbReference type="NCBI Taxonomy" id="2997323"/>
    <lineage>
        <taxon>Bacteria</taxon>
        <taxon>Pseudomonadati</taxon>
        <taxon>Pseudomonadota</taxon>
        <taxon>Gammaproteobacteria</taxon>
        <taxon>Oceanospirillales</taxon>
        <taxon>Oceanospirillaceae</taxon>
        <taxon>Parathalassolituus</taxon>
    </lineage>
</organism>
<dbReference type="NCBIfam" id="NF001204">
    <property type="entry name" value="PRK00166.1"/>
    <property type="match status" value="1"/>
</dbReference>
<dbReference type="InterPro" id="IPR004843">
    <property type="entry name" value="Calcineurin-like_PHP"/>
</dbReference>
<comment type="function">
    <text evidence="1 5">Hydrolyzes diadenosine 5',5'''-P1,P4-tetraphosphate to yield ADP.</text>
</comment>
<dbReference type="Pfam" id="PF00149">
    <property type="entry name" value="Metallophos"/>
    <property type="match status" value="1"/>
</dbReference>
<dbReference type="InterPro" id="IPR029052">
    <property type="entry name" value="Metallo-depent_PP-like"/>
</dbReference>
<dbReference type="PANTHER" id="PTHR40942:SF4">
    <property type="entry name" value="CYTOCHROME C5"/>
    <property type="match status" value="1"/>
</dbReference>
<proteinExistence type="inferred from homology"/>
<dbReference type="PANTHER" id="PTHR40942">
    <property type="match status" value="1"/>
</dbReference>
<dbReference type="EC" id="3.6.1.41" evidence="5"/>
<sequence>MAIYAIGDIQGCFEPLQRLLNLIRFDPSHDQLWLAGDLVNRGPQSLEVLRWACDLGNRVTTVLGNHDLHLLARYYGSDRRSRGDTLDEVLAAPDCAELMWWLRQQPLVHHDEASGWCMVHAGLPPRWGPRKARRLAGEVEAILRSDQVEVFLAGMYGNKPDIWQKELQGIDRWRVIVNYLTRMRFIDVNGRLDLESKEGLDTAPPGFMPWFEAPDRKAESTRLIFGHWAALNGEVNLPNLFALDTGCVWGGQLTALRLDDQQRFSVAASPD</sequence>
<comment type="similarity">
    <text evidence="2 5">Belongs to the Ap4A hydrolase family.</text>
</comment>
<protein>
    <recommendedName>
        <fullName evidence="5">Bis(5'-nucleosyl)-tetraphosphatase, symmetrical</fullName>
        <ecNumber evidence="5">3.6.1.41</ecNumber>
    </recommendedName>
    <alternativeName>
        <fullName evidence="5">Ap4A hydrolase</fullName>
    </alternativeName>
    <alternativeName>
        <fullName evidence="5">Diadenosine 5',5'''-P1,P4-tetraphosphate pyrophosphohydrolase</fullName>
    </alternativeName>
    <alternativeName>
        <fullName evidence="5">Diadenosine tetraphosphatase</fullName>
    </alternativeName>
</protein>
<comment type="caution">
    <text evidence="7">The sequence shown here is derived from an EMBL/GenBank/DDBJ whole genome shotgun (WGS) entry which is preliminary data.</text>
</comment>
<feature type="domain" description="Calcineurin-like phosphoesterase" evidence="6">
    <location>
        <begin position="1"/>
        <end position="80"/>
    </location>
</feature>
<evidence type="ECO:0000256" key="2">
    <source>
        <dbReference type="ARBA" id="ARBA00005419"/>
    </source>
</evidence>
<dbReference type="PIRSF" id="PIRSF000903">
    <property type="entry name" value="B5n-ttraPtase_sm"/>
    <property type="match status" value="1"/>
</dbReference>
<evidence type="ECO:0000256" key="3">
    <source>
        <dbReference type="ARBA" id="ARBA00022801"/>
    </source>
</evidence>
<dbReference type="EMBL" id="JAPNOA010000006">
    <property type="protein sequence ID" value="MCY0963816.1"/>
    <property type="molecule type" value="Genomic_DNA"/>
</dbReference>
<dbReference type="SUPFAM" id="SSF56300">
    <property type="entry name" value="Metallo-dependent phosphatases"/>
    <property type="match status" value="1"/>
</dbReference>
<evidence type="ECO:0000313" key="7">
    <source>
        <dbReference type="EMBL" id="MCY0963816.1"/>
    </source>
</evidence>
<dbReference type="CDD" id="cd07422">
    <property type="entry name" value="MPP_ApaH"/>
    <property type="match status" value="1"/>
</dbReference>
<accession>A0A9X3IQI0</accession>
<gene>
    <name evidence="5" type="primary">apaH</name>
    <name evidence="7" type="ORF">OUO13_01265</name>
</gene>
<reference evidence="7" key="1">
    <citation type="submission" date="2022-11" db="EMBL/GenBank/DDBJ databases">
        <title>Parathalassolutuus dongxingensis gen. nov., sp. nov., a novel member of family Oceanospirillaceae isolated from a coastal shrimp pond in Guangxi, China.</title>
        <authorList>
            <person name="Chen H."/>
        </authorList>
    </citation>
    <scope>NUCLEOTIDE SEQUENCE</scope>
    <source>
        <strain evidence="7">G-43</strain>
    </source>
</reference>
<dbReference type="Proteomes" id="UP001150830">
    <property type="component" value="Unassembled WGS sequence"/>
</dbReference>
<dbReference type="NCBIfam" id="TIGR00668">
    <property type="entry name" value="apaH"/>
    <property type="match status" value="1"/>
</dbReference>
<evidence type="ECO:0000259" key="6">
    <source>
        <dbReference type="Pfam" id="PF00149"/>
    </source>
</evidence>